<protein>
    <recommendedName>
        <fullName evidence="1">ATP-grasp domain-containing protein</fullName>
    </recommendedName>
</protein>
<keyword evidence="3" id="KW-1185">Reference proteome</keyword>
<accession>A0AB37UKD4</accession>
<organism evidence="2 3">
    <name type="scientific">Chroococcidiopsis cubana SAG 39.79</name>
    <dbReference type="NCBI Taxonomy" id="388085"/>
    <lineage>
        <taxon>Bacteria</taxon>
        <taxon>Bacillati</taxon>
        <taxon>Cyanobacteriota</taxon>
        <taxon>Cyanophyceae</taxon>
        <taxon>Chroococcidiopsidales</taxon>
        <taxon>Chroococcidiopsidaceae</taxon>
        <taxon>Chroococcidiopsis</taxon>
    </lineage>
</organism>
<feature type="domain" description="ATP-grasp" evidence="1">
    <location>
        <begin position="4"/>
        <end position="127"/>
    </location>
</feature>
<name>A0AB37UKD4_9CYAN</name>
<dbReference type="AlphaFoldDB" id="A0AB37UKD4"/>
<proteinExistence type="predicted"/>
<evidence type="ECO:0000313" key="3">
    <source>
        <dbReference type="Proteomes" id="UP000282574"/>
    </source>
</evidence>
<evidence type="ECO:0000313" key="2">
    <source>
        <dbReference type="EMBL" id="RUT11867.1"/>
    </source>
</evidence>
<dbReference type="InterPro" id="IPR025643">
    <property type="entry name" value="R2K_3"/>
</dbReference>
<sequence length="139" mass="15941">MSDLGWKCFFIKNYVKSLKTSIGSTIEKPSDIKTVVSEMQKFRGTIEGDVCVRRVEDFISDSDRRYFVINGRVFAANSEKKIPTIVEECAKRINSKFFSVDVVERRDGVKRIVEIGDGQVSDLVGWTTERFAEIWLDEC</sequence>
<reference evidence="2 3" key="1">
    <citation type="journal article" date="2019" name="Genome Biol. Evol.">
        <title>Day and night: Metabolic profiles and evolutionary relationships of six axenic non-marine cyanobacteria.</title>
        <authorList>
            <person name="Will S.E."/>
            <person name="Henke P."/>
            <person name="Boedeker C."/>
            <person name="Huang S."/>
            <person name="Brinkmann H."/>
            <person name="Rohde M."/>
            <person name="Jarek M."/>
            <person name="Friedl T."/>
            <person name="Seufert S."/>
            <person name="Schumacher M."/>
            <person name="Overmann J."/>
            <person name="Neumann-Schaal M."/>
            <person name="Petersen J."/>
        </authorList>
    </citation>
    <scope>NUCLEOTIDE SEQUENCE [LARGE SCALE GENOMIC DNA]</scope>
    <source>
        <strain evidence="2 3">SAG 39.79</strain>
    </source>
</reference>
<evidence type="ECO:0000259" key="1">
    <source>
        <dbReference type="Pfam" id="PF14243"/>
    </source>
</evidence>
<dbReference type="Pfam" id="PF14243">
    <property type="entry name" value="R2K_3"/>
    <property type="match status" value="1"/>
</dbReference>
<dbReference type="Proteomes" id="UP000282574">
    <property type="component" value="Unassembled WGS sequence"/>
</dbReference>
<gene>
    <name evidence="2" type="ORF">DSM107010_28730</name>
</gene>
<dbReference type="EMBL" id="RSCK01000020">
    <property type="protein sequence ID" value="RUT11867.1"/>
    <property type="molecule type" value="Genomic_DNA"/>
</dbReference>
<comment type="caution">
    <text evidence="2">The sequence shown here is derived from an EMBL/GenBank/DDBJ whole genome shotgun (WGS) entry which is preliminary data.</text>
</comment>